<dbReference type="PROSITE" id="PS01124">
    <property type="entry name" value="HTH_ARAC_FAMILY_2"/>
    <property type="match status" value="1"/>
</dbReference>
<feature type="domain" description="HTH araC/xylS-type" evidence="4">
    <location>
        <begin position="215"/>
        <end position="313"/>
    </location>
</feature>
<keyword evidence="3" id="KW-0804">Transcription</keyword>
<organism evidence="5 6">
    <name type="scientific">Brevibacterium metallidurans</name>
    <dbReference type="NCBI Taxonomy" id="1482676"/>
    <lineage>
        <taxon>Bacteria</taxon>
        <taxon>Bacillati</taxon>
        <taxon>Actinomycetota</taxon>
        <taxon>Actinomycetes</taxon>
        <taxon>Micrococcales</taxon>
        <taxon>Brevibacteriaceae</taxon>
        <taxon>Brevibacterium</taxon>
    </lineage>
</organism>
<sequence>MTGVTKPAGVGEFERDVGRSLSPHRLLGVDEGSFAPEVWKLDLERLRILQFSLGTEVRVDLPEHEDYLGFLIARRGSARVDIGSDSIPVAPASSAAILLPGARVRMPLGAEYDQIHLRVDPAVLRAHSQSVLGRAAPPSPRFRSHSLPLGPGFGAWLGVLQGLVSGGRAGGDMPELMTKSVEDLLLTQLVLGHPDLGLAEDSAASAGPATTKRVRLALDHIADHLGEPLTVTDIAEAAGLSVRTLQRAFREQLGTSPLDHVQQERLHAARADILAGEEPISDIAFRWGFSHPSRFAAAYRRVFGEQPSQTRAGR</sequence>
<keyword evidence="2" id="KW-0238">DNA-binding</keyword>
<dbReference type="Pfam" id="PF12833">
    <property type="entry name" value="HTH_18"/>
    <property type="match status" value="1"/>
</dbReference>
<dbReference type="EMBL" id="BAAAAF010000011">
    <property type="protein sequence ID" value="GAA0036642.1"/>
    <property type="molecule type" value="Genomic_DNA"/>
</dbReference>
<evidence type="ECO:0000256" key="3">
    <source>
        <dbReference type="ARBA" id="ARBA00023163"/>
    </source>
</evidence>
<dbReference type="Pfam" id="PF14525">
    <property type="entry name" value="AraC_binding_2"/>
    <property type="match status" value="1"/>
</dbReference>
<dbReference type="InterPro" id="IPR018060">
    <property type="entry name" value="HTH_AraC"/>
</dbReference>
<dbReference type="InterPro" id="IPR020449">
    <property type="entry name" value="Tscrpt_reg_AraC-type_HTH"/>
</dbReference>
<protein>
    <submittedName>
        <fullName evidence="5">AraC family transcriptional regulator</fullName>
    </submittedName>
</protein>
<dbReference type="SMART" id="SM00342">
    <property type="entry name" value="HTH_ARAC"/>
    <property type="match status" value="1"/>
</dbReference>
<reference evidence="5 6" key="1">
    <citation type="submission" date="2024-01" db="EMBL/GenBank/DDBJ databases">
        <title>Characterization of antibiotic resistant novel bacterial strains and their environmental applications.</title>
        <authorList>
            <person name="Manzoor S."/>
            <person name="Abbas S."/>
            <person name="Arshad M."/>
            <person name="Ahmed I."/>
        </authorList>
    </citation>
    <scope>NUCLEOTIDE SEQUENCE [LARGE SCALE GENOMIC DNA]</scope>
    <source>
        <strain evidence="5 6">NCCP-602</strain>
    </source>
</reference>
<proteinExistence type="predicted"/>
<dbReference type="InterPro" id="IPR050204">
    <property type="entry name" value="AraC_XylS_family_regulators"/>
</dbReference>
<name>A0ABN0SR83_9MICO</name>
<dbReference type="InterPro" id="IPR009057">
    <property type="entry name" value="Homeodomain-like_sf"/>
</dbReference>
<dbReference type="PANTHER" id="PTHR46796">
    <property type="entry name" value="HTH-TYPE TRANSCRIPTIONAL ACTIVATOR RHAS-RELATED"/>
    <property type="match status" value="1"/>
</dbReference>
<dbReference type="PRINTS" id="PR00032">
    <property type="entry name" value="HTHARAC"/>
</dbReference>
<evidence type="ECO:0000313" key="6">
    <source>
        <dbReference type="Proteomes" id="UP001498238"/>
    </source>
</evidence>
<evidence type="ECO:0000313" key="5">
    <source>
        <dbReference type="EMBL" id="GAA0036642.1"/>
    </source>
</evidence>
<keyword evidence="1" id="KW-0805">Transcription regulation</keyword>
<evidence type="ECO:0000256" key="1">
    <source>
        <dbReference type="ARBA" id="ARBA00023015"/>
    </source>
</evidence>
<dbReference type="SUPFAM" id="SSF46689">
    <property type="entry name" value="Homeodomain-like"/>
    <property type="match status" value="2"/>
</dbReference>
<gene>
    <name evidence="5" type="ORF">NCCP602_26030</name>
</gene>
<comment type="caution">
    <text evidence="5">The sequence shown here is derived from an EMBL/GenBank/DDBJ whole genome shotgun (WGS) entry which is preliminary data.</text>
</comment>
<evidence type="ECO:0000259" key="4">
    <source>
        <dbReference type="PROSITE" id="PS01124"/>
    </source>
</evidence>
<accession>A0ABN0SR83</accession>
<dbReference type="Gene3D" id="1.10.10.60">
    <property type="entry name" value="Homeodomain-like"/>
    <property type="match status" value="1"/>
</dbReference>
<evidence type="ECO:0000256" key="2">
    <source>
        <dbReference type="ARBA" id="ARBA00023125"/>
    </source>
</evidence>
<dbReference type="InterPro" id="IPR035418">
    <property type="entry name" value="AraC-bd_2"/>
</dbReference>
<keyword evidence="6" id="KW-1185">Reference proteome</keyword>
<dbReference type="Proteomes" id="UP001498238">
    <property type="component" value="Unassembled WGS sequence"/>
</dbReference>